<dbReference type="Proteomes" id="UP000443000">
    <property type="component" value="Unassembled WGS sequence"/>
</dbReference>
<accession>A0A7X1XU28</accession>
<dbReference type="SUPFAM" id="SSF52540">
    <property type="entry name" value="P-loop containing nucleoside triphosphate hydrolases"/>
    <property type="match status" value="1"/>
</dbReference>
<dbReference type="InterPro" id="IPR027417">
    <property type="entry name" value="P-loop_NTPase"/>
</dbReference>
<comment type="similarity">
    <text evidence="1">Belongs to the GSP E family.</text>
</comment>
<dbReference type="Gene3D" id="3.30.450.90">
    <property type="match status" value="1"/>
</dbReference>
<gene>
    <name evidence="3" type="ORF">GHN41_24160</name>
</gene>
<protein>
    <submittedName>
        <fullName evidence="3">Type II/IV secretion system protein</fullName>
    </submittedName>
</protein>
<comment type="caution">
    <text evidence="3">The sequence shown here is derived from an EMBL/GenBank/DDBJ whole genome shotgun (WGS) entry which is preliminary data.</text>
</comment>
<feature type="non-terminal residue" evidence="3">
    <location>
        <position position="86"/>
    </location>
</feature>
<organism evidence="3 4">
    <name type="scientific">Pseudomonas helleri</name>
    <dbReference type="NCBI Taxonomy" id="1608996"/>
    <lineage>
        <taxon>Bacteria</taxon>
        <taxon>Pseudomonadati</taxon>
        <taxon>Pseudomonadota</taxon>
        <taxon>Gammaproteobacteria</taxon>
        <taxon>Pseudomonadales</taxon>
        <taxon>Pseudomonadaceae</taxon>
        <taxon>Pseudomonas</taxon>
    </lineage>
</organism>
<dbReference type="InterPro" id="IPR001482">
    <property type="entry name" value="T2SS/T4SS_dom"/>
</dbReference>
<evidence type="ECO:0000313" key="3">
    <source>
        <dbReference type="EMBL" id="MQU19501.1"/>
    </source>
</evidence>
<dbReference type="Pfam" id="PF00437">
    <property type="entry name" value="T2SSE"/>
    <property type="match status" value="1"/>
</dbReference>
<feature type="domain" description="Bacterial type II secretion system protein E" evidence="2">
    <location>
        <begin position="28"/>
        <end position="84"/>
    </location>
</feature>
<reference evidence="3 4" key="1">
    <citation type="submission" date="2019-10" db="EMBL/GenBank/DDBJ databases">
        <title>Evaluation of single-gene subtyping targets for Pseudomonas.</title>
        <authorList>
            <person name="Reichler S.J."/>
            <person name="Orsi R.H."/>
            <person name="Wiedmann M."/>
            <person name="Martin N.H."/>
            <person name="Murphy S.I."/>
        </authorList>
    </citation>
    <scope>NUCLEOTIDE SEQUENCE [LARGE SCALE GENOMIC DNA]</scope>
    <source>
        <strain evidence="3 4">FSL R10-1594</strain>
    </source>
</reference>
<proteinExistence type="inferred from homology"/>
<evidence type="ECO:0000259" key="2">
    <source>
        <dbReference type="Pfam" id="PF00437"/>
    </source>
</evidence>
<sequence length="86" mass="9740">VLNDQKTSNPANLEQLLTLGSASQEPDANDAHIVNIVDWLFQYAFEQRASDIHIEPRREQGGVRFRIDGVLHTVYQFPPHVTMAIV</sequence>
<evidence type="ECO:0000256" key="1">
    <source>
        <dbReference type="ARBA" id="ARBA00006611"/>
    </source>
</evidence>
<feature type="non-terminal residue" evidence="3">
    <location>
        <position position="1"/>
    </location>
</feature>
<evidence type="ECO:0000313" key="4">
    <source>
        <dbReference type="Proteomes" id="UP000443000"/>
    </source>
</evidence>
<dbReference type="EMBL" id="WIVT01000198">
    <property type="protein sequence ID" value="MQU19501.1"/>
    <property type="molecule type" value="Genomic_DNA"/>
</dbReference>
<dbReference type="AlphaFoldDB" id="A0A7X1XU28"/>
<name>A0A7X1XU28_9PSED</name>